<evidence type="ECO:0000313" key="1">
    <source>
        <dbReference type="Proteomes" id="UP000887576"/>
    </source>
</evidence>
<dbReference type="Proteomes" id="UP000887576">
    <property type="component" value="Unplaced"/>
</dbReference>
<reference evidence="2" key="1">
    <citation type="submission" date="2022-11" db="UniProtKB">
        <authorList>
            <consortium name="WormBaseParasite"/>
        </authorList>
    </citation>
    <scope>IDENTIFICATION</scope>
</reference>
<accession>A0AC34QIT2</accession>
<evidence type="ECO:0000313" key="2">
    <source>
        <dbReference type="WBParaSite" id="JU765_v2.g1666.t1"/>
    </source>
</evidence>
<sequence>MKELPKLTDDDVTTFFESKPSKYVPINHEQPTKVVQYTVHRGLAQPFRPQQENRPYVRPTTTRIQQTQQIVSNGRVYYLKPATMNNKVDFNDTPPVLPLQTKN</sequence>
<protein>
    <submittedName>
        <fullName evidence="2">Uncharacterized protein</fullName>
    </submittedName>
</protein>
<dbReference type="WBParaSite" id="JU765_v2.g1666.t1">
    <property type="protein sequence ID" value="JU765_v2.g1666.t1"/>
    <property type="gene ID" value="JU765_v2.g1666"/>
</dbReference>
<organism evidence="1 2">
    <name type="scientific">Panagrolaimus sp. JU765</name>
    <dbReference type="NCBI Taxonomy" id="591449"/>
    <lineage>
        <taxon>Eukaryota</taxon>
        <taxon>Metazoa</taxon>
        <taxon>Ecdysozoa</taxon>
        <taxon>Nematoda</taxon>
        <taxon>Chromadorea</taxon>
        <taxon>Rhabditida</taxon>
        <taxon>Tylenchina</taxon>
        <taxon>Panagrolaimomorpha</taxon>
        <taxon>Panagrolaimoidea</taxon>
        <taxon>Panagrolaimidae</taxon>
        <taxon>Panagrolaimus</taxon>
    </lineage>
</organism>
<name>A0AC34QIT2_9BILA</name>
<proteinExistence type="predicted"/>